<evidence type="ECO:0000313" key="3">
    <source>
        <dbReference type="Proteomes" id="UP001185012"/>
    </source>
</evidence>
<sequence>MDYLDTFYSMVGRGFLVGATFFLLALTYTIQPVLAFLTGKPEYVAAYPYVWLLALGTILHGMHGIIGVSLLIHKQTKAISHSFITAALLFVAGTSLLIPWWGLWAPAGMTVVAYGYAILSIHRKAQRIRPIDFRMPSLLQYLTICIACLSFLTWGQGQEWNNGWWLGLLTFPIMFAAVFVTGVFQWKTVPLICRRLPILVRRGI</sequence>
<keyword evidence="1" id="KW-0812">Transmembrane</keyword>
<keyword evidence="1" id="KW-1133">Transmembrane helix</keyword>
<organism evidence="2 3">
    <name type="scientific">Desmospora profundinema</name>
    <dbReference type="NCBI Taxonomy" id="1571184"/>
    <lineage>
        <taxon>Bacteria</taxon>
        <taxon>Bacillati</taxon>
        <taxon>Bacillota</taxon>
        <taxon>Bacilli</taxon>
        <taxon>Bacillales</taxon>
        <taxon>Thermoactinomycetaceae</taxon>
        <taxon>Desmospora</taxon>
    </lineage>
</organism>
<dbReference type="Proteomes" id="UP001185012">
    <property type="component" value="Unassembled WGS sequence"/>
</dbReference>
<evidence type="ECO:0000313" key="2">
    <source>
        <dbReference type="EMBL" id="MDR6225156.1"/>
    </source>
</evidence>
<dbReference type="EMBL" id="JAVDQG010000002">
    <property type="protein sequence ID" value="MDR6225156.1"/>
    <property type="molecule type" value="Genomic_DNA"/>
</dbReference>
<evidence type="ECO:0000256" key="1">
    <source>
        <dbReference type="SAM" id="Phobius"/>
    </source>
</evidence>
<gene>
    <name evidence="2" type="ORF">JOE21_001147</name>
</gene>
<proteinExistence type="predicted"/>
<feature type="transmembrane region" description="Helical" evidence="1">
    <location>
        <begin position="133"/>
        <end position="152"/>
    </location>
</feature>
<protein>
    <submittedName>
        <fullName evidence="2">O-antigen/teichoic acid export membrane protein</fullName>
    </submittedName>
</protein>
<feature type="transmembrane region" description="Helical" evidence="1">
    <location>
        <begin position="104"/>
        <end position="121"/>
    </location>
</feature>
<accession>A0ABU1IKE0</accession>
<reference evidence="2 3" key="1">
    <citation type="submission" date="2023-07" db="EMBL/GenBank/DDBJ databases">
        <title>Genomic Encyclopedia of Type Strains, Phase IV (KMG-IV): sequencing the most valuable type-strain genomes for metagenomic binning, comparative biology and taxonomic classification.</title>
        <authorList>
            <person name="Goeker M."/>
        </authorList>
    </citation>
    <scope>NUCLEOTIDE SEQUENCE [LARGE SCALE GENOMIC DNA]</scope>
    <source>
        <strain evidence="2 3">DSM 45903</strain>
    </source>
</reference>
<feature type="transmembrane region" description="Helical" evidence="1">
    <location>
        <begin position="51"/>
        <end position="72"/>
    </location>
</feature>
<keyword evidence="1" id="KW-0472">Membrane</keyword>
<feature type="transmembrane region" description="Helical" evidence="1">
    <location>
        <begin position="164"/>
        <end position="186"/>
    </location>
</feature>
<keyword evidence="3" id="KW-1185">Reference proteome</keyword>
<feature type="transmembrane region" description="Helical" evidence="1">
    <location>
        <begin position="79"/>
        <end position="98"/>
    </location>
</feature>
<comment type="caution">
    <text evidence="2">The sequence shown here is derived from an EMBL/GenBank/DDBJ whole genome shotgun (WGS) entry which is preliminary data.</text>
</comment>
<dbReference type="RefSeq" id="WP_309863426.1">
    <property type="nucleotide sequence ID" value="NZ_JAVDQG010000002.1"/>
</dbReference>
<name>A0ABU1IKE0_9BACL</name>